<feature type="compositionally biased region" description="Basic and acidic residues" evidence="2">
    <location>
        <begin position="219"/>
        <end position="229"/>
    </location>
</feature>
<feature type="region of interest" description="Disordered" evidence="2">
    <location>
        <begin position="219"/>
        <end position="243"/>
    </location>
</feature>
<dbReference type="InterPro" id="IPR053162">
    <property type="entry name" value="DnaD"/>
</dbReference>
<evidence type="ECO:0000313" key="5">
    <source>
        <dbReference type="Proteomes" id="UP000323521"/>
    </source>
</evidence>
<dbReference type="InterPro" id="IPR034829">
    <property type="entry name" value="DnaD-like_sf"/>
</dbReference>
<feature type="domain" description="DnaB/C C-terminal" evidence="3">
    <location>
        <begin position="147"/>
        <end position="216"/>
    </location>
</feature>
<gene>
    <name evidence="4" type="ORF">DCMF_04485</name>
</gene>
<keyword evidence="5" id="KW-1185">Reference proteome</keyword>
<dbReference type="Pfam" id="PF07261">
    <property type="entry name" value="DnaB_2"/>
    <property type="match status" value="1"/>
</dbReference>
<organism evidence="4 5">
    <name type="scientific">Formimonas warabiya</name>
    <dbReference type="NCBI Taxonomy" id="1761012"/>
    <lineage>
        <taxon>Bacteria</taxon>
        <taxon>Bacillati</taxon>
        <taxon>Bacillota</taxon>
        <taxon>Clostridia</taxon>
        <taxon>Eubacteriales</taxon>
        <taxon>Peptococcaceae</taxon>
        <taxon>Candidatus Formimonas</taxon>
    </lineage>
</organism>
<dbReference type="PANTHER" id="PTHR37293:SF6">
    <property type="entry name" value="DNA REPLICATION PROTEIN DNAD"/>
    <property type="match status" value="1"/>
</dbReference>
<dbReference type="RefSeq" id="WP_148133317.1">
    <property type="nucleotide sequence ID" value="NZ_CP017634.1"/>
</dbReference>
<dbReference type="AlphaFoldDB" id="A0A3G1KNW5"/>
<dbReference type="Proteomes" id="UP000323521">
    <property type="component" value="Chromosome"/>
</dbReference>
<evidence type="ECO:0000259" key="3">
    <source>
        <dbReference type="Pfam" id="PF07261"/>
    </source>
</evidence>
<dbReference type="Gene3D" id="1.10.10.630">
    <property type="entry name" value="DnaD domain-like"/>
    <property type="match status" value="1"/>
</dbReference>
<sequence>MNYIKEINAFYDWLETNSISDSCIVLWHALMHICNKAGWVTEFAVAISTLETKTGLKKDAIIRARQRLQQSGRIIFKSRSGQQSALYIIIPFEINCVVLNDTNYDTNCNANRAQSATQTTTQTASIIKLNDIITTPTIPACEEFNIFKFIERELGYPLSSTQMDMIMKWQGNNSDELIKCAVAEALAQNVRTFAYIDKIILSWETSGIKTIQQVSAAKEEFQKRREKSRDKKGRRGQIAEPKKEEKGKYNWLYENLK</sequence>
<comment type="similarity">
    <text evidence="1">Belongs to the DnaB/DnaD family.</text>
</comment>
<accession>A0A3G1KNW5</accession>
<evidence type="ECO:0000256" key="1">
    <source>
        <dbReference type="ARBA" id="ARBA00093462"/>
    </source>
</evidence>
<dbReference type="OrthoDB" id="7365718at2"/>
<dbReference type="KEGG" id="fwa:DCMF_04485"/>
<dbReference type="EMBL" id="CP017634">
    <property type="protein sequence ID" value="ATW24137.1"/>
    <property type="molecule type" value="Genomic_DNA"/>
</dbReference>
<evidence type="ECO:0000256" key="2">
    <source>
        <dbReference type="SAM" id="MobiDB-lite"/>
    </source>
</evidence>
<proteinExistence type="inferred from homology"/>
<dbReference type="InterPro" id="IPR006343">
    <property type="entry name" value="DnaB/C_C"/>
</dbReference>
<dbReference type="PANTHER" id="PTHR37293">
    <property type="entry name" value="PHAGE REPLICATION PROTEIN-RELATED"/>
    <property type="match status" value="1"/>
</dbReference>
<name>A0A3G1KNW5_FORW1</name>
<reference evidence="4 5" key="1">
    <citation type="submission" date="2016-10" db="EMBL/GenBank/DDBJ databases">
        <title>Complete Genome Sequence of Peptococcaceae strain DCMF.</title>
        <authorList>
            <person name="Edwards R.J."/>
            <person name="Holland S.I."/>
            <person name="Deshpande N.P."/>
            <person name="Wong Y.K."/>
            <person name="Ertan H."/>
            <person name="Manefield M."/>
            <person name="Russell T.L."/>
            <person name="Lee M.J."/>
        </authorList>
    </citation>
    <scope>NUCLEOTIDE SEQUENCE [LARGE SCALE GENOMIC DNA]</scope>
    <source>
        <strain evidence="4 5">DCMF</strain>
    </source>
</reference>
<dbReference type="SUPFAM" id="SSF158499">
    <property type="entry name" value="DnaD domain-like"/>
    <property type="match status" value="1"/>
</dbReference>
<dbReference type="NCBIfam" id="TIGR01446">
    <property type="entry name" value="DnaD_dom"/>
    <property type="match status" value="1"/>
</dbReference>
<evidence type="ECO:0000313" key="4">
    <source>
        <dbReference type="EMBL" id="ATW24137.1"/>
    </source>
</evidence>
<protein>
    <recommendedName>
        <fullName evidence="3">DnaB/C C-terminal domain-containing protein</fullName>
    </recommendedName>
</protein>